<name>A0ABD8B380_PAEAM</name>
<accession>A0ABD8B380</accession>
<proteinExistence type="predicted"/>
<geneLocation type="plasmid" evidence="1 2">
    <name>pY5S7-1</name>
</geneLocation>
<dbReference type="GeneID" id="93479912"/>
<sequence length="329" mass="37178">MEDWRLSKAEYDILLSYIGCGDILNADILVFGNEEGTGGYTVTENVKARTRLITTDESSDVRNYCIEANNWREGFYYPDFEGLFTGYEKKHSKGFTKGVFNAAIARLCLAHERNSQSNWFEGSPNTDEFCVIKEYIGDKLYKPKTEGIQTALIDWRPLPRSTERKWYPNEYGAVALSPEDKPNQGNPYLAAFNKPKGRFKPQKYSTSSFSDFKEDTNLRARIIKNALTKSRAQILLGIGGAAGFKKDALELMFGKNLFSSIPFSCDMRNSKGQLQKAFKAEISLDNRVLYIFLIPFPSAGLGFISQENALGMLAELSDKYLKPILMNKN</sequence>
<dbReference type="EMBL" id="CP145893">
    <property type="protein sequence ID" value="WWP24006.1"/>
    <property type="molecule type" value="Genomic_DNA"/>
</dbReference>
<organism evidence="1 2">
    <name type="scientific">Paenibacillus amylolyticus</name>
    <dbReference type="NCBI Taxonomy" id="1451"/>
    <lineage>
        <taxon>Bacteria</taxon>
        <taxon>Bacillati</taxon>
        <taxon>Bacillota</taxon>
        <taxon>Bacilli</taxon>
        <taxon>Bacillales</taxon>
        <taxon>Paenibacillaceae</taxon>
        <taxon>Paenibacillus</taxon>
    </lineage>
</organism>
<dbReference type="AlphaFoldDB" id="A0ABD8B380"/>
<dbReference type="RefSeq" id="WP_338709140.1">
    <property type="nucleotide sequence ID" value="NZ_CP145893.1"/>
</dbReference>
<gene>
    <name evidence="1" type="ORF">V6668_30565</name>
</gene>
<evidence type="ECO:0000313" key="1">
    <source>
        <dbReference type="EMBL" id="WWP24006.1"/>
    </source>
</evidence>
<protein>
    <submittedName>
        <fullName evidence="1">Uncharacterized protein</fullName>
    </submittedName>
</protein>
<reference evidence="1 2" key="1">
    <citation type="submission" date="2024-02" db="EMBL/GenBank/DDBJ databases">
        <title>Complete sequences of two Paenibacillus sp. strains and one Lysinibacillus strain isolated from the environment on STAA medium highlight biotechnological potential.</title>
        <authorList>
            <person name="Attere S.A."/>
            <person name="Piche L.C."/>
            <person name="Intertaglia L."/>
            <person name="Lami R."/>
            <person name="Charette S.J."/>
            <person name="Vincent A.T."/>
        </authorList>
    </citation>
    <scope>NUCLEOTIDE SEQUENCE [LARGE SCALE GENOMIC DNA]</scope>
    <source>
        <strain evidence="1 2">Y5S-7</strain>
        <plasmid evidence="1 2">pY5S7-1</plasmid>
    </source>
</reference>
<dbReference type="Proteomes" id="UP001364764">
    <property type="component" value="Plasmid pY5S7-1"/>
</dbReference>
<keyword evidence="1" id="KW-0614">Plasmid</keyword>
<evidence type="ECO:0000313" key="2">
    <source>
        <dbReference type="Proteomes" id="UP001364764"/>
    </source>
</evidence>